<dbReference type="Gene3D" id="3.30.428.30">
    <property type="entry name" value="HIT family - CDH-like"/>
    <property type="match status" value="1"/>
</dbReference>
<evidence type="ECO:0000313" key="2">
    <source>
        <dbReference type="EMBL" id="KAH6893009.1"/>
    </source>
</evidence>
<dbReference type="SUPFAM" id="SSF54197">
    <property type="entry name" value="HIT-like"/>
    <property type="match status" value="1"/>
</dbReference>
<comment type="caution">
    <text evidence="2">The sequence shown here is derived from an EMBL/GenBank/DDBJ whole genome shotgun (WGS) entry which is preliminary data.</text>
</comment>
<proteinExistence type="predicted"/>
<dbReference type="AlphaFoldDB" id="A0A9P9ARJ5"/>
<keyword evidence="1" id="KW-0732">Signal</keyword>
<accession>A0A9P9ARJ5</accession>
<evidence type="ECO:0000256" key="1">
    <source>
        <dbReference type="SAM" id="SignalP"/>
    </source>
</evidence>
<dbReference type="OrthoDB" id="4932058at2759"/>
<dbReference type="Proteomes" id="UP000777438">
    <property type="component" value="Unassembled WGS sequence"/>
</dbReference>
<reference evidence="2 3" key="1">
    <citation type="journal article" date="2021" name="Nat. Commun.">
        <title>Genetic determinants of endophytism in the Arabidopsis root mycobiome.</title>
        <authorList>
            <person name="Mesny F."/>
            <person name="Miyauchi S."/>
            <person name="Thiergart T."/>
            <person name="Pickel B."/>
            <person name="Atanasova L."/>
            <person name="Karlsson M."/>
            <person name="Huettel B."/>
            <person name="Barry K.W."/>
            <person name="Haridas S."/>
            <person name="Chen C."/>
            <person name="Bauer D."/>
            <person name="Andreopoulos W."/>
            <person name="Pangilinan J."/>
            <person name="LaButti K."/>
            <person name="Riley R."/>
            <person name="Lipzen A."/>
            <person name="Clum A."/>
            <person name="Drula E."/>
            <person name="Henrissat B."/>
            <person name="Kohler A."/>
            <person name="Grigoriev I.V."/>
            <person name="Martin F.M."/>
            <person name="Hacquard S."/>
        </authorList>
    </citation>
    <scope>NUCLEOTIDE SEQUENCE [LARGE SCALE GENOMIC DNA]</scope>
    <source>
        <strain evidence="2 3">MPI-CAGE-CH-0241</strain>
    </source>
</reference>
<feature type="chain" id="PRO_5040420643" evidence="1">
    <location>
        <begin position="22"/>
        <end position="282"/>
    </location>
</feature>
<evidence type="ECO:0000313" key="3">
    <source>
        <dbReference type="Proteomes" id="UP000777438"/>
    </source>
</evidence>
<organism evidence="2 3">
    <name type="scientific">Thelonectria olida</name>
    <dbReference type="NCBI Taxonomy" id="1576542"/>
    <lineage>
        <taxon>Eukaryota</taxon>
        <taxon>Fungi</taxon>
        <taxon>Dikarya</taxon>
        <taxon>Ascomycota</taxon>
        <taxon>Pezizomycotina</taxon>
        <taxon>Sordariomycetes</taxon>
        <taxon>Hypocreomycetidae</taxon>
        <taxon>Hypocreales</taxon>
        <taxon>Nectriaceae</taxon>
        <taxon>Thelonectria</taxon>
    </lineage>
</organism>
<keyword evidence="3" id="KW-1185">Reference proteome</keyword>
<dbReference type="EMBL" id="JAGPYM010000006">
    <property type="protein sequence ID" value="KAH6893009.1"/>
    <property type="molecule type" value="Genomic_DNA"/>
</dbReference>
<protein>
    <submittedName>
        <fullName evidence="2">Uncharacterized protein</fullName>
    </submittedName>
</protein>
<dbReference type="InterPro" id="IPR036265">
    <property type="entry name" value="HIT-like_sf"/>
</dbReference>
<sequence length="282" mass="30790">MHLKTLLTALSLFSASTAIKASEPVHHPVRLGHAIPYCTTANITAMDVEKCICKDKPTGCLGGQCDVCNPVLTSTKNTLSCGQGCHQSEEDCEGCGLWFHTLCDCLKGTTPCVPSSTIKKGAQPVWVHLIGGPTVEPLITTTELIPGILEMSHRKRDEGWYFAHTRWLPDHQALALNSVRVRKQEQVHIHMCHRNATTSRELTGLDAAQYPSLRPLPHDEEMWCLATSGTLNRFATTVNDFLGSHKKICPQRVGAGVIQDGNGNTWGCVTTNTAGPISRFCH</sequence>
<feature type="signal peptide" evidence="1">
    <location>
        <begin position="1"/>
        <end position="21"/>
    </location>
</feature>
<name>A0A9P9ARJ5_9HYPO</name>
<gene>
    <name evidence="2" type="ORF">B0T10DRAFT_604280</name>
</gene>